<dbReference type="RefSeq" id="WP_393994690.1">
    <property type="nucleotide sequence ID" value="NZ_JBAFVH010000023.1"/>
</dbReference>
<gene>
    <name evidence="2" type="ORF">V5F32_23560</name>
</gene>
<accession>A0ABW7A2E9</accession>
<dbReference type="EMBL" id="JBAFVH010000023">
    <property type="protein sequence ID" value="MFG1375163.1"/>
    <property type="molecule type" value="Genomic_DNA"/>
</dbReference>
<dbReference type="InterPro" id="IPR012902">
    <property type="entry name" value="N_methyl_site"/>
</dbReference>
<keyword evidence="1" id="KW-1133">Transmembrane helix</keyword>
<sequence length="158" mass="16469">MSGARTISDALGQAGFSLLEVVCALAIVAALAALAVPWLSPTTSRQKLEAYLVETAALLKADRAAARRRGTPVATEVNAAQGRIRSGASGQLLRLPRDVRVTTVLPQYCNGRPTTGEISFLPSGLSCGGVVTLSRPGAACEVRINWLTGGIEIVLNRS</sequence>
<proteinExistence type="predicted"/>
<dbReference type="Proteomes" id="UP001604002">
    <property type="component" value="Unassembled WGS sequence"/>
</dbReference>
<protein>
    <submittedName>
        <fullName evidence="2">Prepilin-type N-terminal cleavage/methylation domain-containing protein</fullName>
    </submittedName>
</protein>
<keyword evidence="1" id="KW-0812">Transmembrane</keyword>
<dbReference type="Gene3D" id="3.30.700.10">
    <property type="entry name" value="Glycoprotein, Type 4 Pilin"/>
    <property type="match status" value="1"/>
</dbReference>
<organism evidence="2 3">
    <name type="scientific">Xanthobacter oligotrophicus</name>
    <dbReference type="NCBI Taxonomy" id="2607286"/>
    <lineage>
        <taxon>Bacteria</taxon>
        <taxon>Pseudomonadati</taxon>
        <taxon>Pseudomonadota</taxon>
        <taxon>Alphaproteobacteria</taxon>
        <taxon>Hyphomicrobiales</taxon>
        <taxon>Xanthobacteraceae</taxon>
        <taxon>Xanthobacter</taxon>
    </lineage>
</organism>
<evidence type="ECO:0000313" key="3">
    <source>
        <dbReference type="Proteomes" id="UP001604002"/>
    </source>
</evidence>
<dbReference type="NCBIfam" id="TIGR02532">
    <property type="entry name" value="IV_pilin_GFxxxE"/>
    <property type="match status" value="1"/>
</dbReference>
<evidence type="ECO:0000256" key="1">
    <source>
        <dbReference type="SAM" id="Phobius"/>
    </source>
</evidence>
<dbReference type="SUPFAM" id="SSF54523">
    <property type="entry name" value="Pili subunits"/>
    <property type="match status" value="1"/>
</dbReference>
<keyword evidence="1" id="KW-0472">Membrane</keyword>
<dbReference type="InterPro" id="IPR045584">
    <property type="entry name" value="Pilin-like"/>
</dbReference>
<name>A0ABW7A2E9_9HYPH</name>
<keyword evidence="3" id="KW-1185">Reference proteome</keyword>
<reference evidence="2 3" key="1">
    <citation type="submission" date="2024-02" db="EMBL/GenBank/DDBJ databases">
        <title>Expansion and revision of Xanthobacter and proposal of Roseixanthobacter gen. nov.</title>
        <authorList>
            <person name="Soltysiak M.P.M."/>
            <person name="Jalihal A."/>
            <person name="Ory A."/>
            <person name="Chrisophersen C."/>
            <person name="Lee A.D."/>
            <person name="Boulton J."/>
            <person name="Springer M."/>
        </authorList>
    </citation>
    <scope>NUCLEOTIDE SEQUENCE [LARGE SCALE GENOMIC DNA]</scope>
    <source>
        <strain evidence="2 3">23A</strain>
    </source>
</reference>
<feature type="transmembrane region" description="Helical" evidence="1">
    <location>
        <begin position="16"/>
        <end position="39"/>
    </location>
</feature>
<comment type="caution">
    <text evidence="2">The sequence shown here is derived from an EMBL/GenBank/DDBJ whole genome shotgun (WGS) entry which is preliminary data.</text>
</comment>
<dbReference type="Pfam" id="PF07963">
    <property type="entry name" value="N_methyl"/>
    <property type="match status" value="1"/>
</dbReference>
<evidence type="ECO:0000313" key="2">
    <source>
        <dbReference type="EMBL" id="MFG1375163.1"/>
    </source>
</evidence>